<dbReference type="PROSITE" id="PS50103">
    <property type="entry name" value="ZF_C3H1"/>
    <property type="match status" value="1"/>
</dbReference>
<keyword evidence="6" id="KW-0378">Hydrolase</keyword>
<dbReference type="SUPFAM" id="SSF50249">
    <property type="entry name" value="Nucleic acid-binding proteins"/>
    <property type="match status" value="2"/>
</dbReference>
<feature type="zinc finger region" description="C3H1-type" evidence="18">
    <location>
        <begin position="592"/>
        <end position="620"/>
    </location>
</feature>
<keyword evidence="18" id="KW-0863">Zinc-finger</keyword>
<comment type="subcellular location">
    <subcellularLocation>
        <location evidence="1">Golgi apparatus</location>
        <location evidence="1">trans-Golgi network</location>
    </subcellularLocation>
</comment>
<dbReference type="InterPro" id="IPR001900">
    <property type="entry name" value="RNase_II/R"/>
</dbReference>
<dbReference type="InterPro" id="IPR005225">
    <property type="entry name" value="Small_GTP-bd"/>
</dbReference>
<dbReference type="InterPro" id="IPR000956">
    <property type="entry name" value="Stathmin_fam"/>
</dbReference>
<protein>
    <recommendedName>
        <fullName evidence="15">ADP-ribosylation factor-related protein 1</fullName>
    </recommendedName>
</protein>
<dbReference type="NCBIfam" id="TIGR00231">
    <property type="entry name" value="small_GTP"/>
    <property type="match status" value="1"/>
</dbReference>
<dbReference type="SMART" id="SM00356">
    <property type="entry name" value="ZnF_C3H1"/>
    <property type="match status" value="2"/>
</dbReference>
<keyword evidence="18" id="KW-0862">Zinc</keyword>
<feature type="region of interest" description="Disordered" evidence="20">
    <location>
        <begin position="904"/>
        <end position="930"/>
    </location>
</feature>
<comment type="function">
    <text evidence="13">Trans-Golgi-associated GTPase that regulates protein sorting. Controls the targeting of ARL1 and its effector to the trans-Golgi. Required for the lipidation of chylomicrons in the intestine and required for VLDL lipidation in the liver.</text>
</comment>
<evidence type="ECO:0000256" key="1">
    <source>
        <dbReference type="ARBA" id="ARBA00004601"/>
    </source>
</evidence>
<name>A0AAD8ZE95_9TELE</name>
<dbReference type="InterPro" id="IPR027417">
    <property type="entry name" value="P-loop_NTPase"/>
</dbReference>
<dbReference type="Gene3D" id="6.10.280.30">
    <property type="match status" value="1"/>
</dbReference>
<dbReference type="PANTHER" id="PTHR43788">
    <property type="entry name" value="DNA2/NAM7 HELICASE FAMILY MEMBER"/>
    <property type="match status" value="1"/>
</dbReference>
<dbReference type="Proteomes" id="UP001239994">
    <property type="component" value="Unassembled WGS sequence"/>
</dbReference>
<dbReference type="InterPro" id="IPR003593">
    <property type="entry name" value="AAA+_ATPase"/>
</dbReference>
<evidence type="ECO:0000256" key="9">
    <source>
        <dbReference type="ARBA" id="ARBA00022990"/>
    </source>
</evidence>
<dbReference type="GO" id="GO:0003924">
    <property type="term" value="F:GTPase activity"/>
    <property type="evidence" value="ECO:0007669"/>
    <property type="project" value="InterPro"/>
</dbReference>
<organism evidence="22 23">
    <name type="scientific">Electrophorus voltai</name>
    <dbReference type="NCBI Taxonomy" id="2609070"/>
    <lineage>
        <taxon>Eukaryota</taxon>
        <taxon>Metazoa</taxon>
        <taxon>Chordata</taxon>
        <taxon>Craniata</taxon>
        <taxon>Vertebrata</taxon>
        <taxon>Euteleostomi</taxon>
        <taxon>Actinopterygii</taxon>
        <taxon>Neopterygii</taxon>
        <taxon>Teleostei</taxon>
        <taxon>Ostariophysi</taxon>
        <taxon>Gymnotiformes</taxon>
        <taxon>Gymnotoidei</taxon>
        <taxon>Gymnotidae</taxon>
        <taxon>Electrophorus</taxon>
    </lineage>
</organism>
<feature type="domain" description="C3H1-type" evidence="21">
    <location>
        <begin position="592"/>
        <end position="620"/>
    </location>
</feature>
<dbReference type="SMART" id="SM00955">
    <property type="entry name" value="RNB"/>
    <property type="match status" value="1"/>
</dbReference>
<comment type="similarity">
    <text evidence="3">Belongs to the DNA2/NAM7 helicase family.</text>
</comment>
<evidence type="ECO:0000256" key="11">
    <source>
        <dbReference type="ARBA" id="ARBA00023054"/>
    </source>
</evidence>
<dbReference type="PROSITE" id="PS51417">
    <property type="entry name" value="ARF"/>
    <property type="match status" value="1"/>
</dbReference>
<comment type="similarity">
    <text evidence="4">Belongs to the small GTPase superfamily. Arf family.</text>
</comment>
<dbReference type="InterPro" id="IPR006689">
    <property type="entry name" value="Small_GTPase_ARF/SAR"/>
</dbReference>
<dbReference type="PROSITE" id="PS51663">
    <property type="entry name" value="STATHMIN_3"/>
    <property type="match status" value="1"/>
</dbReference>
<evidence type="ECO:0000256" key="6">
    <source>
        <dbReference type="ARBA" id="ARBA00022801"/>
    </source>
</evidence>
<evidence type="ECO:0000256" key="7">
    <source>
        <dbReference type="ARBA" id="ARBA00022806"/>
    </source>
</evidence>
<keyword evidence="7" id="KW-0347">Helicase</keyword>
<dbReference type="GO" id="GO:0031110">
    <property type="term" value="P:regulation of microtubule polymerization or depolymerization"/>
    <property type="evidence" value="ECO:0007669"/>
    <property type="project" value="InterPro"/>
</dbReference>
<feature type="binding site" evidence="17">
    <location>
        <position position="56"/>
    </location>
    <ligand>
        <name>Mg(2+)</name>
        <dbReference type="ChEBI" id="CHEBI:18420"/>
    </ligand>
</feature>
<dbReference type="FunFam" id="3.40.50.300:FF:001373">
    <property type="entry name" value="Helicase with zinc finger domain 2"/>
    <property type="match status" value="1"/>
</dbReference>
<evidence type="ECO:0000313" key="22">
    <source>
        <dbReference type="EMBL" id="KAK1796418.1"/>
    </source>
</evidence>
<evidence type="ECO:0000256" key="8">
    <source>
        <dbReference type="ARBA" id="ARBA00022840"/>
    </source>
</evidence>
<evidence type="ECO:0000256" key="10">
    <source>
        <dbReference type="ARBA" id="ARBA00023034"/>
    </source>
</evidence>
<evidence type="ECO:0000256" key="20">
    <source>
        <dbReference type="SAM" id="MobiDB-lite"/>
    </source>
</evidence>
<dbReference type="FunFam" id="3.40.50.300:FF:001313">
    <property type="entry name" value="Helicase with zinc finger domain 2"/>
    <property type="match status" value="1"/>
</dbReference>
<keyword evidence="5 16" id="KW-0547">Nucleotide-binding</keyword>
<evidence type="ECO:0000256" key="3">
    <source>
        <dbReference type="ARBA" id="ARBA00007913"/>
    </source>
</evidence>
<dbReference type="GO" id="GO:0005524">
    <property type="term" value="F:ATP binding"/>
    <property type="evidence" value="ECO:0007669"/>
    <property type="project" value="UniProtKB-KW"/>
</dbReference>
<dbReference type="Pfam" id="PF00025">
    <property type="entry name" value="Arf"/>
    <property type="match status" value="1"/>
</dbReference>
<dbReference type="Gene3D" id="3.40.50.300">
    <property type="entry name" value="P-loop containing nucleotide triphosphate hydrolases"/>
    <property type="match status" value="5"/>
</dbReference>
<evidence type="ECO:0000256" key="13">
    <source>
        <dbReference type="ARBA" id="ARBA00037377"/>
    </source>
</evidence>
<evidence type="ECO:0000256" key="12">
    <source>
        <dbReference type="ARBA" id="ARBA00023134"/>
    </source>
</evidence>
<keyword evidence="23" id="KW-1185">Reference proteome</keyword>
<dbReference type="GO" id="GO:0004540">
    <property type="term" value="F:RNA nuclease activity"/>
    <property type="evidence" value="ECO:0007669"/>
    <property type="project" value="InterPro"/>
</dbReference>
<dbReference type="CDD" id="cd04160">
    <property type="entry name" value="Arfrp1"/>
    <property type="match status" value="1"/>
</dbReference>
<evidence type="ECO:0000256" key="15">
    <source>
        <dbReference type="ARBA" id="ARBA00039478"/>
    </source>
</evidence>
<keyword evidence="8" id="KW-0067">ATP-binding</keyword>
<dbReference type="GO" id="GO:0005794">
    <property type="term" value="C:Golgi apparatus"/>
    <property type="evidence" value="ECO:0007669"/>
    <property type="project" value="UniProtKB-SubCell"/>
</dbReference>
<dbReference type="SUPFAM" id="SSF52540">
    <property type="entry name" value="P-loop containing nucleoside triphosphate hydrolases"/>
    <property type="match status" value="3"/>
</dbReference>
<sequence>MYTLLSGLYKYMFQKDEYCILILGLDNAGKTTFLEQTKTKFSKNYKGMSLSKITTTVGLNIGTIDVGKARLMFWDLGGQEELQSLWDKYYAESHGVIYVIDSTDEERLSESKNAFEKMISSEALEGVPLLVLANKQDVENCLSVPDIKTAFSDCAPKIGKRDCLVQPCTALTGLFPLHILSFHSAVLRLTTSSSIMASTVAAYSEKLKEMSMLSLICSCLYQKPHTQTLGHFEDMEVKSLNNRNSGQAFEVILKSPTDLSPDRAQSLTVAAYRKAPSLRDLQKKLDAAEERRRSQEQQVLKQLAEKREHEREVLNKAHEVNNNYSKMAEEKLNHKMEVSKENRTARLSALKQRLREKELHAAEVRRNKEVQQIYIDKIMPLAGDNHKLHKLQRTHDVCVRCSQCCRRNSDISYSLQPITHHCLKSILLARPKGSYNQWKQVAERPKYSNPSKYAVCCYYTEGKGCSRFGHKCSFARSPEEVVVWNFMKAESLDLPQLISLLDNDYTCPAQQDKPLAQCPGAQQEISCSLQGTFVELCKTCFHDSPQKISSRVPGTICASGHVCQPVLVFCHMDKQKKVAYDEVRPLPKNNVQRWKYCKYVEKGEPCWHGRRRCWFAHSEIEMAVWESESRGRLNRSDLLHGSQGLQTGDSRTRSCDTPQKPGQAHYCHLCKCQFHTYEEFMNHCFTVKHRRLIFEETAFTWRYRNPPLTSKIFGLCERMATCEYGDNCMKAHSVEELQEWRDRHKASRRKARAADKQGLLSYQDILLEEYRHSENKDMIMKESLHGVSVSCDTDLNIFIRQEKISHRWTFKIKSKAALDVVALLRQDVGATFALSSDSHEERSYSNGIWFETQDTSTTKKVYEIIVSFTSTCSGLYEQWLVFDFDMRPVLLQKLRVRVGPQLLPEPKRAQDDGASQQRSDTSIQILQPESTKHSEQVPVIWQEGNVEIIPYQWRSGAHHELLKRYKNSKQLNIVTKEDDSINRQNYKKKMHSFLYQEEMAEGQLLSRLNLRGKMTFKKILFNPLFGLKNAISGELFGSVSISHSLAPNTPEGYILKRHVQSVLVGLSKPEGGLQRAYEALILKDTTGDTELHLQLSNRCCTELKLETDKTVEMEVQFQLDRIWFCEMHKAVDILPDLRRVLPDLSDSNVQVPVKPNPGQLNEKQQAAMDFILGASMRRSSMAPLLIYGPFGTGKTFTLAKITLALAQKPQNKILICTHTNSSADLYIKDHFHSSVSTGNHPARPLRIKAKEIPLKTTDRIILQYCSLSKDGFYFEFPDRDTLDAPKIIITTTAVARFFHDMQLPPDYFSHIFIDEASQMLECEALMALGLAGEKTQVVLAGDHMQMGPKLFSVGEDKRSDHTLLNRLFHYYQAENTATSTNSRIIFNENYRSTKEIVDFVSTHFYVGKKNVIKAKGNVFPHPNQYALQFYHARGQCWLDKNTLSWFNATQIETVADIVLKVLNEWPEDWPHQNRQPSICVLSQGSQVYEIRKRLKQYELHDVTVENAENVQGKQFRVIIISTVQTKDSLKLIENTCLEFFNDMRVLNTVMTRAQSQVIVVGDAAALCCSNFGKCWRLWRSYINHCIAKGSVYPEDFTLDCLNQELLEINIIETEEDDSSDGESIISEIPDIDEDPILKELLDEDNHLQIKLTEEGLFPVLHSDNLDINVMRHPKQSNPPILHSQLMWKNNPGIYRCELVLERYDSGYAKPLDEPTLQIEIKGRKNVGRSFSGAIVMVEMLTSETSPQQGKVIEVLACDASSKEFVCTLDNNDNQVMMPINICIPKLYTPFWKDKPNHIAIRNPEKWTVERFVKINEEARRNNLFVVKFLKWREGFQFPLGIVVKTLPRVTSLQNGLKVLDVEYQLKRPVPLPVQKEMENLEHAARFSSTNACKDFLDLMTFTIDPANSQDLDDAISVRDLGQNYEIGIHIADVASFVAKDSELDRYARKQGTAFYVSEAEPTYMFPKNLATKVFSLLPQCNRHCISLMTEIDKQTHHIQKRKFFRSVICSKKKLSYEDAEDILKTSGNEIRFDTLEGCVAVASLFAEVHRKHRKQGDWCYNAPDEDEVIGRRQSHILVEELMIMFNHTVADRLLADKKAMSLTPLRCQDRPDRDKFHQFLYQHISFLPMSIHLSSQLTKCTAEELKNLSAIQETVDTDQEVLDSESFPILTSVLKNLEIAAMDKDIYRIIDLISTDDIHPQLLPVMLKLRRFLYKAHILRANSTHFSRIGHYDLELDSYTWASSPIRRYVDIIVQRLLHSVLDNTEIMYTSSEIDTCCVEFAQKNNNQAACEKKSHALNFASKLSTQNAGKVAYIVEVTPTGNNFRISFPLNRTSIAEKVDIMFKDLQLADQPMFDEENKCMVLKWVRRVYSFSSPSIHAELKQQEANNAITHVPTESWKCLVEAIKEENWAFIVPKIEQLNSTVHPRQSVRRNIKDSVTPPRIEPSKVNEEHFVEMSLKLKQGEIIEVQLGTDTERGLMVPAVQLLIVNPKFEICMEHSKNPVMCFSKYALYPSRTSYNTYRDYQKIWKPLCEMESAASAVAENESIVIVDATLKWKPSKEGLRGSFNLPLEKKAQWAIEGNLRNCFLCIRSRIQQKNFNSVLEDHLTNGQDLDLMDVPDLIWIAHGVVTKVSGEEESKELTYMEIDFRINHMPMLNVPESILCSTARFTVELIPKLLPDVRKESAIDNLTTANHLVKSIATGKKTCNQRTQIQTRTPTRFEIEDHLNLGFPYLNNSQCKAIKEALNNEFTLIQGPPGTGKTVVGVHIVYWFFQQNQKLSHPRKARKEDLKKMCILYCGPSNKSVDVVAGQLLKLQRKLKPLRVYSDQMEIQEFPYPGSNLRLSRHSQRVEKPNKELRSITLHHRIRMSSNPFSGQIKEFDLRIQKAESLTDEEIKRYKDWLKKARKHELMEHDVILCTCTAASHPSLVDALSFQQIIIDECAMATEPEAFIPLATHKPEQIVLLGDHKQLQPVVHCEMFQRLGMGKSLFERYMQKALMLDTQYRMQEDICAFPSQVFYEGKLKTGIPYKSSVFLSSSNKPTSIIFGHIEGKEISLVVSTERGNENSKANIEEAKEAVRIALRLIKAGIPAKEIAILTPYNAQVAKIKEILWPNQAVTVNTIMKSQGSEWRYVILSTVRSCPKMDTEVEPTKAWFRKKLGFVVDPHQVNVAITRAQEGLCIIGNKDLLWSNYLWKRLLKHYQDKNCLVDPAKDIQVSLA</sequence>
<dbReference type="InterPro" id="IPR041679">
    <property type="entry name" value="DNA2/NAM7-like_C"/>
</dbReference>
<dbReference type="Pfam" id="PF00836">
    <property type="entry name" value="Stathmin"/>
    <property type="match status" value="1"/>
</dbReference>
<keyword evidence="10" id="KW-0333">Golgi apparatus</keyword>
<dbReference type="Pfam" id="PF25049">
    <property type="entry name" value="OB_HELZ2"/>
    <property type="match status" value="1"/>
</dbReference>
<proteinExistence type="inferred from homology"/>
<evidence type="ECO:0000256" key="17">
    <source>
        <dbReference type="PIRSR" id="PIRSR606689-2"/>
    </source>
</evidence>
<keyword evidence="9" id="KW-0007">Acetylation</keyword>
<evidence type="ECO:0000256" key="16">
    <source>
        <dbReference type="PIRSR" id="PIRSR606689-1"/>
    </source>
</evidence>
<dbReference type="InterPro" id="IPR036002">
    <property type="entry name" value="Stathmin_sf"/>
</dbReference>
<dbReference type="GO" id="GO:0016020">
    <property type="term" value="C:membrane"/>
    <property type="evidence" value="ECO:0007669"/>
    <property type="project" value="UniProtKB-ARBA"/>
</dbReference>
<keyword evidence="17 18" id="KW-0479">Metal-binding</keyword>
<dbReference type="CDD" id="cd18808">
    <property type="entry name" value="SF1_C_Upf1"/>
    <property type="match status" value="2"/>
</dbReference>
<evidence type="ECO:0000256" key="14">
    <source>
        <dbReference type="ARBA" id="ARBA00038765"/>
    </source>
</evidence>
<comment type="caution">
    <text evidence="22">The sequence shown here is derived from an EMBL/GenBank/DDBJ whole genome shotgun (WGS) entry which is preliminary data.</text>
</comment>
<dbReference type="GO" id="GO:0003723">
    <property type="term" value="F:RNA binding"/>
    <property type="evidence" value="ECO:0007669"/>
    <property type="project" value="InterPro"/>
</dbReference>
<dbReference type="Pfam" id="PF13087">
    <property type="entry name" value="AAA_12"/>
    <property type="match status" value="2"/>
</dbReference>
<comment type="similarity">
    <text evidence="2">Belongs to the stathmin family.</text>
</comment>
<evidence type="ECO:0000256" key="19">
    <source>
        <dbReference type="SAM" id="Coils"/>
    </source>
</evidence>
<comment type="subunit">
    <text evidence="14">Interacts with SYS1.</text>
</comment>
<evidence type="ECO:0000256" key="2">
    <source>
        <dbReference type="ARBA" id="ARBA00006959"/>
    </source>
</evidence>
<dbReference type="InterPro" id="IPR012340">
    <property type="entry name" value="NA-bd_OB-fold"/>
</dbReference>
<dbReference type="SMART" id="SM00178">
    <property type="entry name" value="SAR"/>
    <property type="match status" value="1"/>
</dbReference>
<keyword evidence="11 19" id="KW-0175">Coiled coil</keyword>
<accession>A0AAD8ZE95</accession>
<dbReference type="SUPFAM" id="SSF101494">
    <property type="entry name" value="Stathmin"/>
    <property type="match status" value="1"/>
</dbReference>
<dbReference type="InterPro" id="IPR056787">
    <property type="entry name" value="OB_HELZ2"/>
</dbReference>
<dbReference type="InterPro" id="IPR030514">
    <property type="entry name" value="Stathmin_CS"/>
</dbReference>
<feature type="coiled-coil region" evidence="19">
    <location>
        <begin position="278"/>
        <end position="312"/>
    </location>
</feature>
<evidence type="ECO:0000256" key="4">
    <source>
        <dbReference type="ARBA" id="ARBA00010290"/>
    </source>
</evidence>
<dbReference type="Pfam" id="PF00773">
    <property type="entry name" value="RNB"/>
    <property type="match status" value="1"/>
</dbReference>
<dbReference type="InterPro" id="IPR050534">
    <property type="entry name" value="Coronavir_polyprotein_1ab"/>
</dbReference>
<feature type="binding site" evidence="16">
    <location>
        <begin position="24"/>
        <end position="31"/>
    </location>
    <ligand>
        <name>GTP</name>
        <dbReference type="ChEBI" id="CHEBI:37565"/>
    </ligand>
</feature>
<keyword evidence="12 16" id="KW-0342">GTP-binding</keyword>
<feature type="binding site" evidence="16">
    <location>
        <begin position="134"/>
        <end position="137"/>
    </location>
    <ligand>
        <name>GTP</name>
        <dbReference type="ChEBI" id="CHEBI:37565"/>
    </ligand>
</feature>
<gene>
    <name evidence="22" type="ORF">P4O66_009472</name>
</gene>
<feature type="binding site" evidence="16">
    <location>
        <position position="78"/>
    </location>
    <ligand>
        <name>GTP</name>
        <dbReference type="ChEBI" id="CHEBI:37565"/>
    </ligand>
</feature>
<feature type="compositionally biased region" description="Polar residues" evidence="20">
    <location>
        <begin position="913"/>
        <end position="929"/>
    </location>
</feature>
<evidence type="ECO:0000259" key="21">
    <source>
        <dbReference type="PROSITE" id="PS50103"/>
    </source>
</evidence>
<feature type="binding site" evidence="17">
    <location>
        <position position="31"/>
    </location>
    <ligand>
        <name>Mg(2+)</name>
        <dbReference type="ChEBI" id="CHEBI:18420"/>
    </ligand>
</feature>
<dbReference type="GO" id="GO:0005525">
    <property type="term" value="F:GTP binding"/>
    <property type="evidence" value="ECO:0007669"/>
    <property type="project" value="UniProtKB-KW"/>
</dbReference>
<feature type="coiled-coil region" evidence="19">
    <location>
        <begin position="3058"/>
        <end position="3085"/>
    </location>
</feature>
<dbReference type="FunFam" id="3.40.50.300:FF:000509">
    <property type="entry name" value="ADP-ribosylation factor-related protein 1"/>
    <property type="match status" value="1"/>
</dbReference>
<keyword evidence="17" id="KW-0460">Magnesium</keyword>
<dbReference type="GO" id="GO:0008270">
    <property type="term" value="F:zinc ion binding"/>
    <property type="evidence" value="ECO:0007669"/>
    <property type="project" value="UniProtKB-KW"/>
</dbReference>
<dbReference type="InterPro" id="IPR047187">
    <property type="entry name" value="SF1_C_Upf1"/>
</dbReference>
<dbReference type="PRINTS" id="PR00345">
    <property type="entry name" value="STATHMIN"/>
</dbReference>
<dbReference type="SMART" id="SM00177">
    <property type="entry name" value="ARF"/>
    <property type="match status" value="1"/>
</dbReference>
<evidence type="ECO:0000256" key="5">
    <source>
        <dbReference type="ARBA" id="ARBA00022741"/>
    </source>
</evidence>
<dbReference type="InterPro" id="IPR041677">
    <property type="entry name" value="DNA2/NAM7_AAA_11"/>
</dbReference>
<dbReference type="InterPro" id="IPR000571">
    <property type="entry name" value="Znf_CCCH"/>
</dbReference>
<dbReference type="SMART" id="SM00382">
    <property type="entry name" value="AAA"/>
    <property type="match status" value="2"/>
</dbReference>
<evidence type="ECO:0000256" key="18">
    <source>
        <dbReference type="PROSITE-ProRule" id="PRU00723"/>
    </source>
</evidence>
<evidence type="ECO:0000313" key="23">
    <source>
        <dbReference type="Proteomes" id="UP001239994"/>
    </source>
</evidence>
<dbReference type="PROSITE" id="PS01041">
    <property type="entry name" value="STATHMIN_2"/>
    <property type="match status" value="1"/>
</dbReference>
<reference evidence="22" key="1">
    <citation type="submission" date="2023-03" db="EMBL/GenBank/DDBJ databases">
        <title>Electrophorus voltai genome.</title>
        <authorList>
            <person name="Bian C."/>
        </authorList>
    </citation>
    <scope>NUCLEOTIDE SEQUENCE</scope>
    <source>
        <strain evidence="22">CB-2022</strain>
        <tissue evidence="22">Muscle</tissue>
    </source>
</reference>
<dbReference type="PANTHER" id="PTHR43788:SF10">
    <property type="entry name" value="HELICASE WITH ZINC FINGER 2, TRANSCRIPTIONAL COACTIVATOR"/>
    <property type="match status" value="1"/>
</dbReference>
<dbReference type="Pfam" id="PF13086">
    <property type="entry name" value="AAA_11"/>
    <property type="match status" value="3"/>
</dbReference>
<dbReference type="EMBL" id="JAROKS010000015">
    <property type="protein sequence ID" value="KAK1796418.1"/>
    <property type="molecule type" value="Genomic_DNA"/>
</dbReference>
<dbReference type="GO" id="GO:0043139">
    <property type="term" value="F:5'-3' DNA helicase activity"/>
    <property type="evidence" value="ECO:0007669"/>
    <property type="project" value="TreeGrafter"/>
</dbReference>